<keyword evidence="6" id="KW-0769">Symport</keyword>
<evidence type="ECO:0000256" key="14">
    <source>
        <dbReference type="SAM" id="Phobius"/>
    </source>
</evidence>
<dbReference type="InterPro" id="IPR001734">
    <property type="entry name" value="Na/solute_symporter"/>
</dbReference>
<evidence type="ECO:0000256" key="5">
    <source>
        <dbReference type="ARBA" id="ARBA00022692"/>
    </source>
</evidence>
<organism evidence="15 16">
    <name type="scientific">Posidoniimonas polymericola</name>
    <dbReference type="NCBI Taxonomy" id="2528002"/>
    <lineage>
        <taxon>Bacteria</taxon>
        <taxon>Pseudomonadati</taxon>
        <taxon>Planctomycetota</taxon>
        <taxon>Planctomycetia</taxon>
        <taxon>Pirellulales</taxon>
        <taxon>Lacipirellulaceae</taxon>
        <taxon>Posidoniimonas</taxon>
    </lineage>
</organism>
<feature type="transmembrane region" description="Helical" evidence="14">
    <location>
        <begin position="168"/>
        <end position="184"/>
    </location>
</feature>
<feature type="transmembrane region" description="Helical" evidence="14">
    <location>
        <begin position="300"/>
        <end position="329"/>
    </location>
</feature>
<feature type="transmembrane region" description="Helical" evidence="14">
    <location>
        <begin position="79"/>
        <end position="100"/>
    </location>
</feature>
<evidence type="ECO:0000256" key="2">
    <source>
        <dbReference type="ARBA" id="ARBA00006434"/>
    </source>
</evidence>
<feature type="transmembrane region" description="Helical" evidence="14">
    <location>
        <begin position="431"/>
        <end position="449"/>
    </location>
</feature>
<evidence type="ECO:0000313" key="16">
    <source>
        <dbReference type="Proteomes" id="UP000318478"/>
    </source>
</evidence>
<dbReference type="GO" id="GO:0015824">
    <property type="term" value="P:proline transport"/>
    <property type="evidence" value="ECO:0007669"/>
    <property type="project" value="TreeGrafter"/>
</dbReference>
<evidence type="ECO:0000256" key="1">
    <source>
        <dbReference type="ARBA" id="ARBA00004651"/>
    </source>
</evidence>
<dbReference type="RefSeq" id="WP_146588579.1">
    <property type="nucleotide sequence ID" value="NZ_SJPO01000007.1"/>
</dbReference>
<feature type="transmembrane region" description="Helical" evidence="14">
    <location>
        <begin position="196"/>
        <end position="217"/>
    </location>
</feature>
<comment type="subcellular location">
    <subcellularLocation>
        <location evidence="1">Cell membrane</location>
        <topology evidence="1">Multi-pass membrane protein</topology>
    </subcellularLocation>
</comment>
<sequence length="617" mass="67906">MDRYHTVDLVILAVYLAVTIGIGVWCARFASRSMGAYFLGGNRIPWYMLGLSNASGMFDISGTMWMVYLLFVYGLKSAWIPWLWPVFNQVFMMVYLSVWLRRSGVMTGAEWIRFRFGDGRGSQLAHLIVVLFALINVVGFLAYGFIGIGKFAATFVPYQLAADPTTNVNLYGLLITGVTTLYVVKGGMMSVVFTEVLQFFVMTVACVWVGLLAMTMVSPEMLSDRVPAGWGRLWFGWRLDLDWAGVMDAANSKIESDGWQIFSAFVMMMLAKGWLQSMAGPAPNYDMQRVLSSRSPREAALMSGLVSLVLLIPRYMLITGLTVLALAFFSDQLNAMGEQVDFELILPIAMREFVPVGLFGLLIAALLAAFMSTYAATVNAAPAYVVNDIYKRYFNADASEKTYVRMSYAVSVAVVVVGTALGFAVDSLNSVVQWIVAALYGGYTAANVLKWHWWRFNGYGYFYGMLAGIVAAGVVPASLPAVSPIYTFPIIFAASLVGCVAGSLLTPADEPAVIDAFYLRVRPWGAWGPVRERLAASGVEVEPNRHFRRDMSNVAVGIVWQTSLTVVGIYLVLRDYSALAVALLVVAACTLYLKFYWYDKLEEYPPEPASVGAATPS</sequence>
<dbReference type="Gene3D" id="1.20.1730.10">
    <property type="entry name" value="Sodium/glucose cotransporter"/>
    <property type="match status" value="1"/>
</dbReference>
<feature type="transmembrane region" description="Helical" evidence="14">
    <location>
        <begin position="356"/>
        <end position="385"/>
    </location>
</feature>
<dbReference type="Pfam" id="PF00474">
    <property type="entry name" value="SSF"/>
    <property type="match status" value="1"/>
</dbReference>
<feature type="transmembrane region" description="Helical" evidence="14">
    <location>
        <begin position="259"/>
        <end position="279"/>
    </location>
</feature>
<feature type="transmembrane region" description="Helical" evidence="14">
    <location>
        <begin position="554"/>
        <end position="573"/>
    </location>
</feature>
<evidence type="ECO:0000256" key="10">
    <source>
        <dbReference type="ARBA" id="ARBA00023136"/>
    </source>
</evidence>
<keyword evidence="4" id="KW-1003">Cell membrane</keyword>
<name>A0A5C5YL36_9BACT</name>
<evidence type="ECO:0000256" key="6">
    <source>
        <dbReference type="ARBA" id="ARBA00022847"/>
    </source>
</evidence>
<evidence type="ECO:0000256" key="7">
    <source>
        <dbReference type="ARBA" id="ARBA00022989"/>
    </source>
</evidence>
<dbReference type="AlphaFoldDB" id="A0A5C5YL36"/>
<comment type="similarity">
    <text evidence="2 13">Belongs to the sodium:solute symporter (SSF) (TC 2.A.21) family.</text>
</comment>
<feature type="transmembrane region" description="Helical" evidence="14">
    <location>
        <begin position="124"/>
        <end position="148"/>
    </location>
</feature>
<comment type="caution">
    <text evidence="15">The sequence shown here is derived from an EMBL/GenBank/DDBJ whole genome shotgun (WGS) entry which is preliminary data.</text>
</comment>
<feature type="transmembrane region" description="Helical" evidence="14">
    <location>
        <begin position="46"/>
        <end position="73"/>
    </location>
</feature>
<evidence type="ECO:0000256" key="9">
    <source>
        <dbReference type="ARBA" id="ARBA00023065"/>
    </source>
</evidence>
<dbReference type="Proteomes" id="UP000318478">
    <property type="component" value="Unassembled WGS sequence"/>
</dbReference>
<feature type="transmembrane region" description="Helical" evidence="14">
    <location>
        <begin position="406"/>
        <end position="425"/>
    </location>
</feature>
<keyword evidence="11" id="KW-0739">Sodium transport</keyword>
<feature type="transmembrane region" description="Helical" evidence="14">
    <location>
        <begin position="579"/>
        <end position="597"/>
    </location>
</feature>
<keyword evidence="7 14" id="KW-1133">Transmembrane helix</keyword>
<keyword evidence="5 14" id="KW-0812">Transmembrane</keyword>
<feature type="transmembrane region" description="Helical" evidence="14">
    <location>
        <begin position="485"/>
        <end position="505"/>
    </location>
</feature>
<evidence type="ECO:0000256" key="3">
    <source>
        <dbReference type="ARBA" id="ARBA00022448"/>
    </source>
</evidence>
<dbReference type="InterPro" id="IPR038377">
    <property type="entry name" value="Na/Glc_symporter_sf"/>
</dbReference>
<reference evidence="15 16" key="1">
    <citation type="submission" date="2019-02" db="EMBL/GenBank/DDBJ databases">
        <title>Deep-cultivation of Planctomycetes and their phenomic and genomic characterization uncovers novel biology.</title>
        <authorList>
            <person name="Wiegand S."/>
            <person name="Jogler M."/>
            <person name="Boedeker C."/>
            <person name="Pinto D."/>
            <person name="Vollmers J."/>
            <person name="Rivas-Marin E."/>
            <person name="Kohn T."/>
            <person name="Peeters S.H."/>
            <person name="Heuer A."/>
            <person name="Rast P."/>
            <person name="Oberbeckmann S."/>
            <person name="Bunk B."/>
            <person name="Jeske O."/>
            <person name="Meyerdierks A."/>
            <person name="Storesund J.E."/>
            <person name="Kallscheuer N."/>
            <person name="Luecker S."/>
            <person name="Lage O.M."/>
            <person name="Pohl T."/>
            <person name="Merkel B.J."/>
            <person name="Hornburger P."/>
            <person name="Mueller R.-W."/>
            <person name="Bruemmer F."/>
            <person name="Labrenz M."/>
            <person name="Spormann A.M."/>
            <person name="Op Den Camp H."/>
            <person name="Overmann J."/>
            <person name="Amann R."/>
            <person name="Jetten M.S.M."/>
            <person name="Mascher T."/>
            <person name="Medema M.H."/>
            <person name="Devos D.P."/>
            <person name="Kaster A.-K."/>
            <person name="Ovreas L."/>
            <person name="Rohde M."/>
            <person name="Galperin M.Y."/>
            <person name="Jogler C."/>
        </authorList>
    </citation>
    <scope>NUCLEOTIDE SEQUENCE [LARGE SCALE GENOMIC DNA]</scope>
    <source>
        <strain evidence="15 16">Pla123a</strain>
    </source>
</reference>
<keyword evidence="3" id="KW-0813">Transport</keyword>
<feature type="transmembrane region" description="Helical" evidence="14">
    <location>
        <begin position="461"/>
        <end position="479"/>
    </location>
</feature>
<dbReference type="GO" id="GO:0005886">
    <property type="term" value="C:plasma membrane"/>
    <property type="evidence" value="ECO:0007669"/>
    <property type="project" value="UniProtKB-SubCell"/>
</dbReference>
<dbReference type="GO" id="GO:0005298">
    <property type="term" value="F:proline:sodium symporter activity"/>
    <property type="evidence" value="ECO:0007669"/>
    <property type="project" value="TreeGrafter"/>
</dbReference>
<dbReference type="EMBL" id="SJPO01000007">
    <property type="protein sequence ID" value="TWT75645.1"/>
    <property type="molecule type" value="Genomic_DNA"/>
</dbReference>
<keyword evidence="10 14" id="KW-0472">Membrane</keyword>
<evidence type="ECO:0000256" key="4">
    <source>
        <dbReference type="ARBA" id="ARBA00022475"/>
    </source>
</evidence>
<evidence type="ECO:0000313" key="15">
    <source>
        <dbReference type="EMBL" id="TWT75645.1"/>
    </source>
</evidence>
<protein>
    <submittedName>
        <fullName evidence="15">Sodium/glucose cotransporter</fullName>
    </submittedName>
</protein>
<dbReference type="PROSITE" id="PS50283">
    <property type="entry name" value="NA_SOLUT_SYMP_3"/>
    <property type="match status" value="1"/>
</dbReference>
<dbReference type="PANTHER" id="PTHR48086:SF3">
    <property type="entry name" value="SODIUM_PROLINE SYMPORTER"/>
    <property type="match status" value="1"/>
</dbReference>
<proteinExistence type="inferred from homology"/>
<keyword evidence="16" id="KW-1185">Reference proteome</keyword>
<evidence type="ECO:0000256" key="11">
    <source>
        <dbReference type="ARBA" id="ARBA00023201"/>
    </source>
</evidence>
<dbReference type="GO" id="GO:0015193">
    <property type="term" value="F:L-proline transmembrane transporter activity"/>
    <property type="evidence" value="ECO:0007669"/>
    <property type="project" value="TreeGrafter"/>
</dbReference>
<evidence type="ECO:0000256" key="13">
    <source>
        <dbReference type="RuleBase" id="RU362091"/>
    </source>
</evidence>
<accession>A0A5C5YL36</accession>
<dbReference type="PANTHER" id="PTHR48086">
    <property type="entry name" value="SODIUM/PROLINE SYMPORTER-RELATED"/>
    <property type="match status" value="1"/>
</dbReference>
<dbReference type="InterPro" id="IPR050277">
    <property type="entry name" value="Sodium:Solute_Symporter"/>
</dbReference>
<evidence type="ECO:0000256" key="12">
    <source>
        <dbReference type="ARBA" id="ARBA00033708"/>
    </source>
</evidence>
<gene>
    <name evidence="15" type="primary">sglT_8</name>
    <name evidence="15" type="ORF">Pla123a_31550</name>
</gene>
<feature type="transmembrane region" description="Helical" evidence="14">
    <location>
        <begin position="6"/>
        <end position="26"/>
    </location>
</feature>
<keyword evidence="8" id="KW-0915">Sodium</keyword>
<dbReference type="OrthoDB" id="9814523at2"/>
<keyword evidence="9" id="KW-0406">Ion transport</keyword>
<dbReference type="CDD" id="cd11477">
    <property type="entry name" value="SLC5sbd_u1"/>
    <property type="match status" value="1"/>
</dbReference>
<evidence type="ECO:0000256" key="8">
    <source>
        <dbReference type="ARBA" id="ARBA00023053"/>
    </source>
</evidence>
<comment type="catalytic activity">
    <reaction evidence="12">
        <text>L-proline(in) + Na(+)(in) = L-proline(out) + Na(+)(out)</text>
        <dbReference type="Rhea" id="RHEA:28967"/>
        <dbReference type="ChEBI" id="CHEBI:29101"/>
        <dbReference type="ChEBI" id="CHEBI:60039"/>
    </reaction>
</comment>